<dbReference type="AlphaFoldDB" id="A8M8W4"/>
<comment type="subcellular location">
    <subcellularLocation>
        <location evidence="1">Membrane</location>
    </subcellularLocation>
</comment>
<dbReference type="GO" id="GO:0016020">
    <property type="term" value="C:membrane"/>
    <property type="evidence" value="ECO:0007669"/>
    <property type="project" value="UniProtKB-SubCell"/>
</dbReference>
<dbReference type="RefSeq" id="WP_012186402.1">
    <property type="nucleotide sequence ID" value="NC_009954.1"/>
</dbReference>
<dbReference type="Pfam" id="PF01127">
    <property type="entry name" value="Sdh_cyt"/>
    <property type="match status" value="1"/>
</dbReference>
<protein>
    <submittedName>
        <fullName evidence="9">Uncharacterized protein</fullName>
    </submittedName>
</protein>
<evidence type="ECO:0000256" key="7">
    <source>
        <dbReference type="ARBA" id="ARBA00023136"/>
    </source>
</evidence>
<keyword evidence="6" id="KW-0408">Iron</keyword>
<dbReference type="InterPro" id="IPR000701">
    <property type="entry name" value="SuccDH_FuR_B_TM-su"/>
</dbReference>
<evidence type="ECO:0000256" key="8">
    <source>
        <dbReference type="SAM" id="Phobius"/>
    </source>
</evidence>
<dbReference type="GO" id="GO:0006099">
    <property type="term" value="P:tricarboxylic acid cycle"/>
    <property type="evidence" value="ECO:0007669"/>
    <property type="project" value="InterPro"/>
</dbReference>
<dbReference type="InterPro" id="IPR014314">
    <property type="entry name" value="Succ_DH_cytb556"/>
</dbReference>
<accession>A8M8W4</accession>
<dbReference type="InterPro" id="IPR034804">
    <property type="entry name" value="SQR/QFR_C/D"/>
</dbReference>
<dbReference type="PIRSF" id="PIRSF000178">
    <property type="entry name" value="SDH_cyt_b560"/>
    <property type="match status" value="1"/>
</dbReference>
<dbReference type="eggNOG" id="arCOG04162">
    <property type="taxonomic scope" value="Archaea"/>
</dbReference>
<evidence type="ECO:0000256" key="2">
    <source>
        <dbReference type="ARBA" id="ARBA00022617"/>
    </source>
</evidence>
<organism evidence="9 10">
    <name type="scientific">Caldivirga maquilingensis (strain ATCC 700844 / DSM 13496 / JCM 10307 / IC-167)</name>
    <dbReference type="NCBI Taxonomy" id="397948"/>
    <lineage>
        <taxon>Archaea</taxon>
        <taxon>Thermoproteota</taxon>
        <taxon>Thermoprotei</taxon>
        <taxon>Thermoproteales</taxon>
        <taxon>Thermoproteaceae</taxon>
        <taxon>Caldivirga</taxon>
    </lineage>
</organism>
<sequence>MVAKSTLMKWHYITGLILVVVLGIHLAFRWPSYEASIAWSGPHGVYEQLMNIGYMIAIFILLYAVTYHAMNGLRTLLLELHQGRYWNIAVDVVIIIVGVFIVIVGTVALVGALSTI</sequence>
<evidence type="ECO:0000256" key="1">
    <source>
        <dbReference type="ARBA" id="ARBA00004370"/>
    </source>
</evidence>
<dbReference type="HOGENOM" id="CLU_2032987_0_0_2"/>
<dbReference type="STRING" id="397948.Cmaq_1357"/>
<evidence type="ECO:0000313" key="9">
    <source>
        <dbReference type="EMBL" id="ABW02183.1"/>
    </source>
</evidence>
<name>A8M8W4_CALMQ</name>
<evidence type="ECO:0000256" key="4">
    <source>
        <dbReference type="ARBA" id="ARBA00022723"/>
    </source>
</evidence>
<gene>
    <name evidence="9" type="ordered locus">Cmaq_1357</name>
</gene>
<evidence type="ECO:0000256" key="3">
    <source>
        <dbReference type="ARBA" id="ARBA00022692"/>
    </source>
</evidence>
<reference evidence="9 10" key="1">
    <citation type="submission" date="2007-10" db="EMBL/GenBank/DDBJ databases">
        <title>Complete sequence of Caldivirga maquilingensis IC-167.</title>
        <authorList>
            <consortium name="US DOE Joint Genome Institute"/>
            <person name="Copeland A."/>
            <person name="Lucas S."/>
            <person name="Lapidus A."/>
            <person name="Barry K."/>
            <person name="Glavina del Rio T."/>
            <person name="Dalin E."/>
            <person name="Tice H."/>
            <person name="Pitluck S."/>
            <person name="Saunders E."/>
            <person name="Brettin T."/>
            <person name="Bruce D."/>
            <person name="Detter J.C."/>
            <person name="Han C."/>
            <person name="Schmutz J."/>
            <person name="Larimer F."/>
            <person name="Land M."/>
            <person name="Hauser L."/>
            <person name="Kyrpides N."/>
            <person name="Ivanova N."/>
            <person name="Biddle J.F."/>
            <person name="Zhang Z."/>
            <person name="Fitz-Gibbon S.T."/>
            <person name="Lowe T.M."/>
            <person name="Saltikov C."/>
            <person name="House C.H."/>
            <person name="Richardson P."/>
        </authorList>
    </citation>
    <scope>NUCLEOTIDE SEQUENCE [LARGE SCALE GENOMIC DNA]</scope>
    <source>
        <strain evidence="10">ATCC 700844 / DSM 13496 / JCM 10307 / IC-167</strain>
    </source>
</reference>
<dbReference type="EMBL" id="CP000852">
    <property type="protein sequence ID" value="ABW02183.1"/>
    <property type="molecule type" value="Genomic_DNA"/>
</dbReference>
<keyword evidence="2" id="KW-0349">Heme</keyword>
<keyword evidence="4" id="KW-0479">Metal-binding</keyword>
<proteinExistence type="predicted"/>
<keyword evidence="10" id="KW-1185">Reference proteome</keyword>
<dbReference type="SUPFAM" id="SSF81343">
    <property type="entry name" value="Fumarate reductase respiratory complex transmembrane subunits"/>
    <property type="match status" value="1"/>
</dbReference>
<keyword evidence="7 8" id="KW-0472">Membrane</keyword>
<dbReference type="Gene3D" id="1.20.1300.10">
    <property type="entry name" value="Fumarate reductase/succinate dehydrogenase, transmembrane subunit"/>
    <property type="match status" value="1"/>
</dbReference>
<dbReference type="GeneID" id="5708857"/>
<dbReference type="Proteomes" id="UP000001137">
    <property type="component" value="Chromosome"/>
</dbReference>
<dbReference type="GO" id="GO:0046872">
    <property type="term" value="F:metal ion binding"/>
    <property type="evidence" value="ECO:0007669"/>
    <property type="project" value="UniProtKB-KW"/>
</dbReference>
<evidence type="ECO:0000313" key="10">
    <source>
        <dbReference type="Proteomes" id="UP000001137"/>
    </source>
</evidence>
<evidence type="ECO:0000256" key="6">
    <source>
        <dbReference type="ARBA" id="ARBA00023004"/>
    </source>
</evidence>
<dbReference type="GO" id="GO:0009055">
    <property type="term" value="F:electron transfer activity"/>
    <property type="evidence" value="ECO:0007669"/>
    <property type="project" value="InterPro"/>
</dbReference>
<feature type="transmembrane region" description="Helical" evidence="8">
    <location>
        <begin position="12"/>
        <end position="32"/>
    </location>
</feature>
<dbReference type="KEGG" id="cma:Cmaq_1357"/>
<evidence type="ECO:0000256" key="5">
    <source>
        <dbReference type="ARBA" id="ARBA00022989"/>
    </source>
</evidence>
<feature type="transmembrane region" description="Helical" evidence="8">
    <location>
        <begin position="85"/>
        <end position="113"/>
    </location>
</feature>
<keyword evidence="5 8" id="KW-1133">Transmembrane helix</keyword>
<keyword evidence="3 8" id="KW-0812">Transmembrane</keyword>
<feature type="transmembrane region" description="Helical" evidence="8">
    <location>
        <begin position="52"/>
        <end position="73"/>
    </location>
</feature>